<dbReference type="AlphaFoldDB" id="A0AAV6ZTP5"/>
<organism evidence="2 3">
    <name type="scientific">Engystomops pustulosus</name>
    <name type="common">Tungara frog</name>
    <name type="synonym">Physalaemus pustulosus</name>
    <dbReference type="NCBI Taxonomy" id="76066"/>
    <lineage>
        <taxon>Eukaryota</taxon>
        <taxon>Metazoa</taxon>
        <taxon>Chordata</taxon>
        <taxon>Craniata</taxon>
        <taxon>Vertebrata</taxon>
        <taxon>Euteleostomi</taxon>
        <taxon>Amphibia</taxon>
        <taxon>Batrachia</taxon>
        <taxon>Anura</taxon>
        <taxon>Neobatrachia</taxon>
        <taxon>Hyloidea</taxon>
        <taxon>Leptodactylidae</taxon>
        <taxon>Leiuperinae</taxon>
        <taxon>Engystomops</taxon>
    </lineage>
</organism>
<gene>
    <name evidence="2" type="ORF">GDO81_004528</name>
</gene>
<protein>
    <submittedName>
        <fullName evidence="2">Uncharacterized protein</fullName>
    </submittedName>
</protein>
<dbReference type="Proteomes" id="UP000824782">
    <property type="component" value="Unassembled WGS sequence"/>
</dbReference>
<reference evidence="2" key="1">
    <citation type="thesis" date="2020" institute="ProQuest LLC" country="789 East Eisenhower Parkway, Ann Arbor, MI, USA">
        <title>Comparative Genomics and Chromosome Evolution.</title>
        <authorList>
            <person name="Mudd A.B."/>
        </authorList>
    </citation>
    <scope>NUCLEOTIDE SEQUENCE</scope>
    <source>
        <strain evidence="2">237g6f4</strain>
        <tissue evidence="2">Blood</tissue>
    </source>
</reference>
<feature type="region of interest" description="Disordered" evidence="1">
    <location>
        <begin position="66"/>
        <end position="106"/>
    </location>
</feature>
<comment type="caution">
    <text evidence="2">The sequence shown here is derived from an EMBL/GenBank/DDBJ whole genome shotgun (WGS) entry which is preliminary data.</text>
</comment>
<name>A0AAV6ZTP5_ENGPU</name>
<accession>A0AAV6ZTP5</accession>
<evidence type="ECO:0000313" key="3">
    <source>
        <dbReference type="Proteomes" id="UP000824782"/>
    </source>
</evidence>
<evidence type="ECO:0000256" key="1">
    <source>
        <dbReference type="SAM" id="MobiDB-lite"/>
    </source>
</evidence>
<sequence>MLATDFSISAKLCKFLSIPFNSLLGPASERDASGGGSFIGKSFSLALLSGSGANIDKHGLDGLEERSFSGSGGGGGVGKIGNGENEGGRVGAVRGGGGGVEHEGFV</sequence>
<dbReference type="EMBL" id="WNYA01000011">
    <property type="protein sequence ID" value="KAG8552427.1"/>
    <property type="molecule type" value="Genomic_DNA"/>
</dbReference>
<keyword evidence="3" id="KW-1185">Reference proteome</keyword>
<feature type="compositionally biased region" description="Gly residues" evidence="1">
    <location>
        <begin position="70"/>
        <end position="99"/>
    </location>
</feature>
<evidence type="ECO:0000313" key="2">
    <source>
        <dbReference type="EMBL" id="KAG8552427.1"/>
    </source>
</evidence>
<proteinExistence type="predicted"/>